<evidence type="ECO:0000256" key="1">
    <source>
        <dbReference type="ARBA" id="ARBA00022723"/>
    </source>
</evidence>
<dbReference type="Pfam" id="PF00643">
    <property type="entry name" value="zf-B_box"/>
    <property type="match status" value="1"/>
</dbReference>
<proteinExistence type="predicted"/>
<evidence type="ECO:0000313" key="7">
    <source>
        <dbReference type="EMBL" id="KAK1269884.1"/>
    </source>
</evidence>
<evidence type="ECO:0000256" key="4">
    <source>
        <dbReference type="PROSITE-ProRule" id="PRU00024"/>
    </source>
</evidence>
<reference evidence="7" key="1">
    <citation type="journal article" date="2023" name="Nat. Commun.">
        <title>Diploid and tetraploid genomes of Acorus and the evolution of monocots.</title>
        <authorList>
            <person name="Ma L."/>
            <person name="Liu K.W."/>
            <person name="Li Z."/>
            <person name="Hsiao Y.Y."/>
            <person name="Qi Y."/>
            <person name="Fu T."/>
            <person name="Tang G.D."/>
            <person name="Zhang D."/>
            <person name="Sun W.H."/>
            <person name="Liu D.K."/>
            <person name="Li Y."/>
            <person name="Chen G.Z."/>
            <person name="Liu X.D."/>
            <person name="Liao X.Y."/>
            <person name="Jiang Y.T."/>
            <person name="Yu X."/>
            <person name="Hao Y."/>
            <person name="Huang J."/>
            <person name="Zhao X.W."/>
            <person name="Ke S."/>
            <person name="Chen Y.Y."/>
            <person name="Wu W.L."/>
            <person name="Hsu J.L."/>
            <person name="Lin Y.F."/>
            <person name="Huang M.D."/>
            <person name="Li C.Y."/>
            <person name="Huang L."/>
            <person name="Wang Z.W."/>
            <person name="Zhao X."/>
            <person name="Zhong W.Y."/>
            <person name="Peng D.H."/>
            <person name="Ahmad S."/>
            <person name="Lan S."/>
            <person name="Zhang J.S."/>
            <person name="Tsai W.C."/>
            <person name="Van de Peer Y."/>
            <person name="Liu Z.J."/>
        </authorList>
    </citation>
    <scope>NUCLEOTIDE SEQUENCE</scope>
    <source>
        <strain evidence="7">SCP</strain>
    </source>
</reference>
<keyword evidence="2 4" id="KW-0863">Zinc-finger</keyword>
<dbReference type="CDD" id="cd19821">
    <property type="entry name" value="Bbox1_BBX-like"/>
    <property type="match status" value="1"/>
</dbReference>
<dbReference type="PROSITE" id="PS50119">
    <property type="entry name" value="ZF_BBOX"/>
    <property type="match status" value="1"/>
</dbReference>
<evidence type="ECO:0000256" key="2">
    <source>
        <dbReference type="ARBA" id="ARBA00022771"/>
    </source>
</evidence>
<dbReference type="GO" id="GO:0008270">
    <property type="term" value="F:zinc ion binding"/>
    <property type="evidence" value="ECO:0007669"/>
    <property type="project" value="UniProtKB-KW"/>
</dbReference>
<comment type="caution">
    <text evidence="7">The sequence shown here is derived from an EMBL/GenBank/DDBJ whole genome shotgun (WGS) entry which is preliminary data.</text>
</comment>
<dbReference type="AlphaFoldDB" id="A0AAV9B0W4"/>
<feature type="compositionally biased region" description="Low complexity" evidence="5">
    <location>
        <begin position="79"/>
        <end position="93"/>
    </location>
</feature>
<keyword evidence="3" id="KW-0862">Zinc</keyword>
<evidence type="ECO:0000313" key="8">
    <source>
        <dbReference type="Proteomes" id="UP001179952"/>
    </source>
</evidence>
<name>A0AAV9B0W4_ACOGR</name>
<dbReference type="InterPro" id="IPR049808">
    <property type="entry name" value="CONSTANS-like_Bbox1"/>
</dbReference>
<keyword evidence="1" id="KW-0479">Metal-binding</keyword>
<protein>
    <recommendedName>
        <fullName evidence="6">B box-type domain-containing protein</fullName>
    </recommendedName>
</protein>
<keyword evidence="8" id="KW-1185">Reference proteome</keyword>
<sequence length="209" mass="22259">MKERVCELCKAEASLYCEPDSAYLCFGCDSRVHGANFLVARHVRRAICRSCPSLGRRISGPGHRPFSPVCRSCSAAASSSSSCISSDESASTAKGGRGSARPRRWRGGDARADGVLASWCARLGVEPRSHVADARRAMAAALPFRVRLAAALWFAMSARGTGDARRLAGLESCSGVPGRVIAFAGARLARVLGRRAREGEEEEGWAECT</sequence>
<accession>A0AAV9B0W4</accession>
<dbReference type="Proteomes" id="UP001179952">
    <property type="component" value="Unassembled WGS sequence"/>
</dbReference>
<dbReference type="EMBL" id="JAUJYN010000006">
    <property type="protein sequence ID" value="KAK1269884.1"/>
    <property type="molecule type" value="Genomic_DNA"/>
</dbReference>
<feature type="region of interest" description="Disordered" evidence="5">
    <location>
        <begin position="79"/>
        <end position="106"/>
    </location>
</feature>
<evidence type="ECO:0000259" key="6">
    <source>
        <dbReference type="PROSITE" id="PS50119"/>
    </source>
</evidence>
<reference evidence="7" key="2">
    <citation type="submission" date="2023-06" db="EMBL/GenBank/DDBJ databases">
        <authorList>
            <person name="Ma L."/>
            <person name="Liu K.-W."/>
            <person name="Li Z."/>
            <person name="Hsiao Y.-Y."/>
            <person name="Qi Y."/>
            <person name="Fu T."/>
            <person name="Tang G."/>
            <person name="Zhang D."/>
            <person name="Sun W.-H."/>
            <person name="Liu D.-K."/>
            <person name="Li Y."/>
            <person name="Chen G.-Z."/>
            <person name="Liu X.-D."/>
            <person name="Liao X.-Y."/>
            <person name="Jiang Y.-T."/>
            <person name="Yu X."/>
            <person name="Hao Y."/>
            <person name="Huang J."/>
            <person name="Zhao X.-W."/>
            <person name="Ke S."/>
            <person name="Chen Y.-Y."/>
            <person name="Wu W.-L."/>
            <person name="Hsu J.-L."/>
            <person name="Lin Y.-F."/>
            <person name="Huang M.-D."/>
            <person name="Li C.-Y."/>
            <person name="Huang L."/>
            <person name="Wang Z.-W."/>
            <person name="Zhao X."/>
            <person name="Zhong W.-Y."/>
            <person name="Peng D.-H."/>
            <person name="Ahmad S."/>
            <person name="Lan S."/>
            <person name="Zhang J.-S."/>
            <person name="Tsai W.-C."/>
            <person name="Van De Peer Y."/>
            <person name="Liu Z.-J."/>
        </authorList>
    </citation>
    <scope>NUCLEOTIDE SEQUENCE</scope>
    <source>
        <strain evidence="7">SCP</strain>
        <tissue evidence="7">Leaves</tissue>
    </source>
</reference>
<dbReference type="PANTHER" id="PTHR31717">
    <property type="entry name" value="ZINC FINGER PROTEIN CONSTANS-LIKE 10"/>
    <property type="match status" value="1"/>
</dbReference>
<feature type="domain" description="B box-type" evidence="6">
    <location>
        <begin position="1"/>
        <end position="47"/>
    </location>
</feature>
<evidence type="ECO:0000256" key="3">
    <source>
        <dbReference type="ARBA" id="ARBA00022833"/>
    </source>
</evidence>
<evidence type="ECO:0000256" key="5">
    <source>
        <dbReference type="SAM" id="MobiDB-lite"/>
    </source>
</evidence>
<organism evidence="7 8">
    <name type="scientific">Acorus gramineus</name>
    <name type="common">Dwarf sweet flag</name>
    <dbReference type="NCBI Taxonomy" id="55184"/>
    <lineage>
        <taxon>Eukaryota</taxon>
        <taxon>Viridiplantae</taxon>
        <taxon>Streptophyta</taxon>
        <taxon>Embryophyta</taxon>
        <taxon>Tracheophyta</taxon>
        <taxon>Spermatophyta</taxon>
        <taxon>Magnoliopsida</taxon>
        <taxon>Liliopsida</taxon>
        <taxon>Acoraceae</taxon>
        <taxon>Acorus</taxon>
    </lineage>
</organism>
<gene>
    <name evidence="7" type="ORF">QJS04_geneDACA013945</name>
</gene>
<dbReference type="PANTHER" id="PTHR31717:SF81">
    <property type="entry name" value="B-BOX ZINC FINGER PROTEIN 32-LIKE"/>
    <property type="match status" value="1"/>
</dbReference>
<dbReference type="SMART" id="SM00336">
    <property type="entry name" value="BBOX"/>
    <property type="match status" value="1"/>
</dbReference>
<dbReference type="InterPro" id="IPR000315">
    <property type="entry name" value="Znf_B-box"/>
</dbReference>